<dbReference type="AlphaFoldDB" id="G0XS88"/>
<dbReference type="EMBL" id="HQ407375">
    <property type="protein sequence ID" value="AEH57257.1"/>
    <property type="molecule type" value="Genomic_DNA"/>
</dbReference>
<proteinExistence type="predicted"/>
<dbReference type="Gene3D" id="2.60.120.620">
    <property type="entry name" value="q2cbj1_9rhob like domain"/>
    <property type="match status" value="1"/>
</dbReference>
<evidence type="ECO:0000313" key="1">
    <source>
        <dbReference type="EMBL" id="AEH57257.1"/>
    </source>
</evidence>
<reference evidence="1" key="1">
    <citation type="journal article" date="2011" name="PLoS ONE">
        <title>Variation in tropical reef symbiont metagenomes defined by secondary metabolism.</title>
        <authorList>
            <person name="Donia M.S."/>
            <person name="Fricke W.F."/>
            <person name="Ravel J."/>
            <person name="Schmidt E.W."/>
        </authorList>
    </citation>
    <scope>NUCLEOTIDE SEQUENCE</scope>
</reference>
<protein>
    <submittedName>
        <fullName evidence="1">Putative hydroxylase NikM-like protein</fullName>
    </submittedName>
</protein>
<name>G0XS88_PRODI</name>
<accession>G0XS88</accession>
<gene>
    <name evidence="1" type="primary">nkdT</name>
</gene>
<sequence length="81" mass="9304">MFTETFVKDSRRTSAVKKLSESWVKMLDEIESGEFRDAITALTSVDLSNSLLEVRASTYESGCFIDPHTDRPEKKLLWFVI</sequence>
<organism evidence="1">
    <name type="scientific">Prochloron didemni P3-Solomon</name>
    <dbReference type="NCBI Taxonomy" id="910458"/>
    <lineage>
        <taxon>Bacteria</taxon>
        <taxon>Bacillati</taxon>
        <taxon>Cyanobacteriota</taxon>
        <taxon>Cyanophyceae</taxon>
        <taxon>Oscillatoriophycideae</taxon>
        <taxon>Chroococcales</taxon>
        <taxon>Prochloraceae</taxon>
        <taxon>Prochloron</taxon>
    </lineage>
</organism>